<reference evidence="2 3" key="1">
    <citation type="journal article" date="2015" name="Stand. Genomic Sci.">
        <title>Genomic Encyclopedia of Bacterial and Archaeal Type Strains, Phase III: the genomes of soil and plant-associated and newly described type strains.</title>
        <authorList>
            <person name="Whitman W.B."/>
            <person name="Woyke T."/>
            <person name="Klenk H.P."/>
            <person name="Zhou Y."/>
            <person name="Lilburn T.G."/>
            <person name="Beck B.J."/>
            <person name="De Vos P."/>
            <person name="Vandamme P."/>
            <person name="Eisen J.A."/>
            <person name="Garrity G."/>
            <person name="Hugenholtz P."/>
            <person name="Kyrpides N.C."/>
        </authorList>
    </citation>
    <scope>NUCLEOTIDE SEQUENCE [LARGE SCALE GENOMIC DNA]</scope>
    <source>
        <strain evidence="2 3">CGMCC 1.7748</strain>
    </source>
</reference>
<dbReference type="RefSeq" id="WP_021243293.1">
    <property type="nucleotide sequence ID" value="NZ_JACIIY010000003.1"/>
</dbReference>
<dbReference type="AlphaFoldDB" id="A0A562KGL7"/>
<feature type="region of interest" description="Disordered" evidence="1">
    <location>
        <begin position="20"/>
        <end position="53"/>
    </location>
</feature>
<evidence type="ECO:0000256" key="1">
    <source>
        <dbReference type="SAM" id="MobiDB-lite"/>
    </source>
</evidence>
<dbReference type="Proteomes" id="UP000316624">
    <property type="component" value="Unassembled WGS sequence"/>
</dbReference>
<evidence type="ECO:0000313" key="2">
    <source>
        <dbReference type="EMBL" id="TWH94531.1"/>
    </source>
</evidence>
<gene>
    <name evidence="2" type="ORF">IQ35_01774</name>
</gene>
<evidence type="ECO:0000313" key="3">
    <source>
        <dbReference type="Proteomes" id="UP000316624"/>
    </source>
</evidence>
<comment type="caution">
    <text evidence="2">The sequence shown here is derived from an EMBL/GenBank/DDBJ whole genome shotgun (WGS) entry which is preliminary data.</text>
</comment>
<sequence>MAENGRKRSLHDQAAAFAFRSAKRRRATSATAPAPNSRIIGGAGTSVPPVLPELPPELLEEEDELLDEELEELELPLLLVPKLDEELLLDELEEELEELDDPPFEPWW</sequence>
<keyword evidence="3" id="KW-1185">Reference proteome</keyword>
<organism evidence="2 3">
    <name type="scientific">Sphingobium wenxiniae (strain DSM 21828 / CGMCC 1.7748 / JZ-1)</name>
    <dbReference type="NCBI Taxonomy" id="595605"/>
    <lineage>
        <taxon>Bacteria</taxon>
        <taxon>Pseudomonadati</taxon>
        <taxon>Pseudomonadota</taxon>
        <taxon>Alphaproteobacteria</taxon>
        <taxon>Sphingomonadales</taxon>
        <taxon>Sphingomonadaceae</taxon>
        <taxon>Sphingobium</taxon>
    </lineage>
</organism>
<dbReference type="EMBL" id="VLKK01000005">
    <property type="protein sequence ID" value="TWH94531.1"/>
    <property type="molecule type" value="Genomic_DNA"/>
</dbReference>
<accession>A0A562KGL7</accession>
<proteinExistence type="predicted"/>
<name>A0A562KGL7_SPHWJ</name>
<protein>
    <submittedName>
        <fullName evidence="2">Uncharacterized protein</fullName>
    </submittedName>
</protein>